<evidence type="ECO:0000313" key="4">
    <source>
        <dbReference type="WBParaSite" id="ACOC_0000027101-mRNA-1"/>
    </source>
</evidence>
<feature type="region of interest" description="Disordered" evidence="1">
    <location>
        <begin position="31"/>
        <end position="51"/>
    </location>
</feature>
<evidence type="ECO:0000256" key="1">
    <source>
        <dbReference type="SAM" id="MobiDB-lite"/>
    </source>
</evidence>
<evidence type="ECO:0000313" key="3">
    <source>
        <dbReference type="Proteomes" id="UP000267027"/>
    </source>
</evidence>
<dbReference type="Proteomes" id="UP000267027">
    <property type="component" value="Unassembled WGS sequence"/>
</dbReference>
<accession>A0A0R3P9X7</accession>
<gene>
    <name evidence="2" type="ORF">ACOC_LOCUS272</name>
</gene>
<reference evidence="2 3" key="2">
    <citation type="submission" date="2018-11" db="EMBL/GenBank/DDBJ databases">
        <authorList>
            <consortium name="Pathogen Informatics"/>
        </authorList>
    </citation>
    <scope>NUCLEOTIDE SEQUENCE [LARGE SCALE GENOMIC DNA]</scope>
    <source>
        <strain evidence="2 3">Costa Rica</strain>
    </source>
</reference>
<organism evidence="4">
    <name type="scientific">Angiostrongylus costaricensis</name>
    <name type="common">Nematode worm</name>
    <dbReference type="NCBI Taxonomy" id="334426"/>
    <lineage>
        <taxon>Eukaryota</taxon>
        <taxon>Metazoa</taxon>
        <taxon>Ecdysozoa</taxon>
        <taxon>Nematoda</taxon>
        <taxon>Chromadorea</taxon>
        <taxon>Rhabditida</taxon>
        <taxon>Rhabditina</taxon>
        <taxon>Rhabditomorpha</taxon>
        <taxon>Strongyloidea</taxon>
        <taxon>Metastrongylidae</taxon>
        <taxon>Angiostrongylus</taxon>
    </lineage>
</organism>
<reference evidence="4" key="1">
    <citation type="submission" date="2017-02" db="UniProtKB">
        <authorList>
            <consortium name="WormBaseParasite"/>
        </authorList>
    </citation>
    <scope>IDENTIFICATION</scope>
</reference>
<protein>
    <submittedName>
        <fullName evidence="4">Transposase</fullName>
    </submittedName>
</protein>
<dbReference type="EMBL" id="UYYA01000023">
    <property type="protein sequence ID" value="VDM51857.1"/>
    <property type="molecule type" value="Genomic_DNA"/>
</dbReference>
<proteinExistence type="predicted"/>
<keyword evidence="3" id="KW-1185">Reference proteome</keyword>
<sequence length="71" mass="7987">MTANILDENRWMKTSCVNGHVVDWRSRMAKSSAVESKEKPAAQPDDSRQQAAAITDALHPSVCRQTFGHYR</sequence>
<name>A0A0R3P9X7_ANGCS</name>
<feature type="compositionally biased region" description="Basic and acidic residues" evidence="1">
    <location>
        <begin position="35"/>
        <end position="48"/>
    </location>
</feature>
<evidence type="ECO:0000313" key="2">
    <source>
        <dbReference type="EMBL" id="VDM51857.1"/>
    </source>
</evidence>
<dbReference type="WBParaSite" id="ACOC_0000027101-mRNA-1">
    <property type="protein sequence ID" value="ACOC_0000027101-mRNA-1"/>
    <property type="gene ID" value="ACOC_0000027101"/>
</dbReference>
<dbReference type="AlphaFoldDB" id="A0A0R3P9X7"/>